<organism evidence="1 2">
    <name type="scientific">Sumerlaea chitinivorans</name>
    <dbReference type="NCBI Taxonomy" id="2250252"/>
    <lineage>
        <taxon>Bacteria</taxon>
        <taxon>Candidatus Sumerlaeota</taxon>
        <taxon>Candidatus Sumerlaeia</taxon>
        <taxon>Candidatus Sumerlaeales</taxon>
        <taxon>Candidatus Sumerlaeaceae</taxon>
        <taxon>Candidatus Sumerlaea</taxon>
    </lineage>
</organism>
<dbReference type="AlphaFoldDB" id="A0A2Z4Y4Z6"/>
<sequence>MLTFLSMCILPCIVHHVILQTVHTDNFLQKIYGIANEK</sequence>
<dbReference type="EMBL" id="CP030759">
    <property type="protein sequence ID" value="AXA36277.1"/>
    <property type="molecule type" value="Genomic_DNA"/>
</dbReference>
<reference evidence="1 2" key="1">
    <citation type="submission" date="2018-05" db="EMBL/GenBank/DDBJ databases">
        <title>A metagenomic window into the 2 km-deep terrestrial subsurface aquifer revealed taxonomically and functionally diverse microbial community comprising novel uncultured bacterial lineages.</title>
        <authorList>
            <person name="Kadnikov V.V."/>
            <person name="Mardanov A.V."/>
            <person name="Beletsky A.V."/>
            <person name="Banks D."/>
            <person name="Pimenov N.V."/>
            <person name="Frank Y.A."/>
            <person name="Karnachuk O.V."/>
            <person name="Ravin N.V."/>
        </authorList>
    </citation>
    <scope>NUCLEOTIDE SEQUENCE [LARGE SCALE GENOMIC DNA]</scope>
    <source>
        <strain evidence="1">BY</strain>
    </source>
</reference>
<name>A0A2Z4Y4Z6_SUMC1</name>
<gene>
    <name evidence="1" type="ORF">BRCON_1500</name>
</gene>
<proteinExistence type="predicted"/>
<accession>A0A2Z4Y4Z6</accession>
<dbReference type="Proteomes" id="UP000262583">
    <property type="component" value="Chromosome"/>
</dbReference>
<evidence type="ECO:0000313" key="2">
    <source>
        <dbReference type="Proteomes" id="UP000262583"/>
    </source>
</evidence>
<protein>
    <submittedName>
        <fullName evidence="1">Uncharacterized protein</fullName>
    </submittedName>
</protein>
<evidence type="ECO:0000313" key="1">
    <source>
        <dbReference type="EMBL" id="AXA36277.1"/>
    </source>
</evidence>
<dbReference type="KEGG" id="schv:BRCON_1500"/>